<sequence length="99" mass="10764">MATVKLSLRAISRAVASRAAGPTISQPKSSSISSRSIEMAASSSTTSTRAPDRRSSFESTLTPGRLPYRFVPDPERRLESVSRAWIVPEETPPIRFESG</sequence>
<proteinExistence type="predicted"/>
<evidence type="ECO:0000256" key="1">
    <source>
        <dbReference type="SAM" id="MobiDB-lite"/>
    </source>
</evidence>
<gene>
    <name evidence="2" type="ORF">TK0001_6047</name>
</gene>
<feature type="region of interest" description="Disordered" evidence="1">
    <location>
        <begin position="17"/>
        <end position="68"/>
    </location>
</feature>
<reference evidence="3" key="1">
    <citation type="submission" date="2017-10" db="EMBL/GenBank/DDBJ databases">
        <authorList>
            <person name="Regsiter A."/>
            <person name="William W."/>
        </authorList>
    </citation>
    <scope>NUCLEOTIDE SEQUENCE [LARGE SCALE GENOMIC DNA]</scope>
</reference>
<evidence type="ECO:0000313" key="2">
    <source>
        <dbReference type="EMBL" id="SOR32606.1"/>
    </source>
</evidence>
<dbReference type="AlphaFoldDB" id="A0A2N9AZ61"/>
<feature type="compositionally biased region" description="Low complexity" evidence="1">
    <location>
        <begin position="17"/>
        <end position="49"/>
    </location>
</feature>
<organism evidence="2 3">
    <name type="scientific">Methylorubrum extorquens</name>
    <name type="common">Methylobacterium dichloromethanicum</name>
    <name type="synonym">Methylobacterium extorquens</name>
    <dbReference type="NCBI Taxonomy" id="408"/>
    <lineage>
        <taxon>Bacteria</taxon>
        <taxon>Pseudomonadati</taxon>
        <taxon>Pseudomonadota</taxon>
        <taxon>Alphaproteobacteria</taxon>
        <taxon>Hyphomicrobiales</taxon>
        <taxon>Methylobacteriaceae</taxon>
        <taxon>Methylorubrum</taxon>
    </lineage>
</organism>
<dbReference type="Proteomes" id="UP000233769">
    <property type="component" value="Chromosome tk0001"/>
</dbReference>
<evidence type="ECO:0000313" key="3">
    <source>
        <dbReference type="Proteomes" id="UP000233769"/>
    </source>
</evidence>
<dbReference type="EMBL" id="LT962688">
    <property type="protein sequence ID" value="SOR32606.1"/>
    <property type="molecule type" value="Genomic_DNA"/>
</dbReference>
<name>A0A2N9AZ61_METEX</name>
<protein>
    <submittedName>
        <fullName evidence="2">Uncharacterized protein</fullName>
    </submittedName>
</protein>
<accession>A0A2N9AZ61</accession>